<organism evidence="4 5">
    <name type="scientific">Gemmata algarum</name>
    <dbReference type="NCBI Taxonomy" id="2975278"/>
    <lineage>
        <taxon>Bacteria</taxon>
        <taxon>Pseudomonadati</taxon>
        <taxon>Planctomycetota</taxon>
        <taxon>Planctomycetia</taxon>
        <taxon>Gemmatales</taxon>
        <taxon>Gemmataceae</taxon>
        <taxon>Gemmata</taxon>
    </lineage>
</organism>
<evidence type="ECO:0000313" key="5">
    <source>
        <dbReference type="Proteomes" id="UP001272242"/>
    </source>
</evidence>
<protein>
    <submittedName>
        <fullName evidence="4">TIGR01777 family oxidoreductase</fullName>
    </submittedName>
</protein>
<dbReference type="InterPro" id="IPR036291">
    <property type="entry name" value="NAD(P)-bd_dom_sf"/>
</dbReference>
<dbReference type="Gene3D" id="3.40.50.720">
    <property type="entry name" value="NAD(P)-binding Rossmann-like Domain"/>
    <property type="match status" value="1"/>
</dbReference>
<reference evidence="5" key="1">
    <citation type="journal article" date="2023" name="Mar. Drugs">
        <title>Gemmata algarum, a Novel Planctomycete Isolated from an Algal Mat, Displays Antimicrobial Activity.</title>
        <authorList>
            <person name="Kumar G."/>
            <person name="Kallscheuer N."/>
            <person name="Kashif M."/>
            <person name="Ahamad S."/>
            <person name="Jagadeeshwari U."/>
            <person name="Pannikurungottu S."/>
            <person name="Haufschild T."/>
            <person name="Kabuu M."/>
            <person name="Sasikala C."/>
            <person name="Jogler C."/>
            <person name="Ramana C."/>
        </authorList>
    </citation>
    <scope>NUCLEOTIDE SEQUENCE [LARGE SCALE GENOMIC DNA]</scope>
    <source>
        <strain evidence="5">JC673</strain>
    </source>
</reference>
<gene>
    <name evidence="4" type="ORF">R5W23_002045</name>
</gene>
<name>A0ABU5EZY3_9BACT</name>
<dbReference type="InterPro" id="IPR010099">
    <property type="entry name" value="SDR39U1"/>
</dbReference>
<dbReference type="RefSeq" id="WP_320687324.1">
    <property type="nucleotide sequence ID" value="NZ_JAXBLV010000184.1"/>
</dbReference>
<comment type="caution">
    <text evidence="4">The sequence shown here is derived from an EMBL/GenBank/DDBJ whole genome shotgun (WGS) entry which is preliminary data.</text>
</comment>
<dbReference type="InterPro" id="IPR001509">
    <property type="entry name" value="Epimerase_deHydtase"/>
</dbReference>
<dbReference type="EMBL" id="JAXBLV010000184">
    <property type="protein sequence ID" value="MDY3560799.1"/>
    <property type="molecule type" value="Genomic_DNA"/>
</dbReference>
<dbReference type="InterPro" id="IPR013549">
    <property type="entry name" value="DUF1731"/>
</dbReference>
<feature type="domain" description="DUF1731" evidence="3">
    <location>
        <begin position="261"/>
        <end position="307"/>
    </location>
</feature>
<evidence type="ECO:0000313" key="4">
    <source>
        <dbReference type="EMBL" id="MDY3560799.1"/>
    </source>
</evidence>
<evidence type="ECO:0000259" key="2">
    <source>
        <dbReference type="Pfam" id="PF01370"/>
    </source>
</evidence>
<comment type="similarity">
    <text evidence="1">Belongs to the NAD(P)-dependent epimerase/dehydratase family. SDR39U1 subfamily.</text>
</comment>
<dbReference type="PANTHER" id="PTHR11092">
    <property type="entry name" value="SUGAR NUCLEOTIDE EPIMERASE RELATED"/>
    <property type="match status" value="1"/>
</dbReference>
<dbReference type="NCBIfam" id="TIGR01777">
    <property type="entry name" value="yfcH"/>
    <property type="match status" value="1"/>
</dbReference>
<dbReference type="PANTHER" id="PTHR11092:SF0">
    <property type="entry name" value="EPIMERASE FAMILY PROTEIN SDR39U1"/>
    <property type="match status" value="1"/>
</dbReference>
<dbReference type="SUPFAM" id="SSF51735">
    <property type="entry name" value="NAD(P)-binding Rossmann-fold domains"/>
    <property type="match status" value="1"/>
</dbReference>
<dbReference type="Pfam" id="PF08338">
    <property type="entry name" value="DUF1731"/>
    <property type="match status" value="1"/>
</dbReference>
<evidence type="ECO:0000256" key="1">
    <source>
        <dbReference type="ARBA" id="ARBA00009353"/>
    </source>
</evidence>
<proteinExistence type="inferred from homology"/>
<accession>A0ABU5EZY3</accession>
<keyword evidence="5" id="KW-1185">Reference proteome</keyword>
<sequence length="317" mass="35300">MKVVIPGGSGQVGTVLARHFHANGHEVVVLSRAPRPAPWKVLAWDARSPGVWGAELDGADAVINLVGRSVNCRYTAANRRDIVESRVRSVQLLADAVARCARPPRVWLQASTATIYAHRYDAPNDERTGTLGTEPDAPDTWKFSFDVANRWEQALEAADVPRTRKVAMRAAITLSPDRDGVFDVLLGLVRRRLGGRAGDGRQFVSWIHDHDFVAAAEFLIRREDITGAVNIAAPHPLPNADFMRGLREAWGVRFGLPAMRWMIEVGAWLMRTESELLLKSRRVVPERLSEAGFAFRFPNWPEAANDLCSRWRSERGA</sequence>
<dbReference type="Proteomes" id="UP001272242">
    <property type="component" value="Unassembled WGS sequence"/>
</dbReference>
<feature type="domain" description="NAD-dependent epimerase/dehydratase" evidence="2">
    <location>
        <begin position="3"/>
        <end position="232"/>
    </location>
</feature>
<dbReference type="Pfam" id="PF01370">
    <property type="entry name" value="Epimerase"/>
    <property type="match status" value="1"/>
</dbReference>
<evidence type="ECO:0000259" key="3">
    <source>
        <dbReference type="Pfam" id="PF08338"/>
    </source>
</evidence>